<keyword evidence="7 9" id="KW-0472">Membrane</keyword>
<protein>
    <submittedName>
        <fullName evidence="12">ZP domain-containing protein</fullName>
    </submittedName>
</protein>
<dbReference type="InterPro" id="IPR056953">
    <property type="entry name" value="CUT_N"/>
</dbReference>
<keyword evidence="4 9" id="KW-0812">Transmembrane</keyword>
<evidence type="ECO:0000313" key="11">
    <source>
        <dbReference type="Proteomes" id="UP000887561"/>
    </source>
</evidence>
<evidence type="ECO:0000256" key="6">
    <source>
        <dbReference type="ARBA" id="ARBA00022989"/>
    </source>
</evidence>
<dbReference type="GO" id="GO:0042302">
    <property type="term" value="F:structural constituent of cuticle"/>
    <property type="evidence" value="ECO:0007669"/>
    <property type="project" value="UniProtKB-KW"/>
</dbReference>
<dbReference type="PANTHER" id="PTHR22907:SF54">
    <property type="entry name" value="GH04558P"/>
    <property type="match status" value="1"/>
</dbReference>
<dbReference type="SMART" id="SM00241">
    <property type="entry name" value="ZP"/>
    <property type="match status" value="1"/>
</dbReference>
<feature type="region of interest" description="Disordered" evidence="8">
    <location>
        <begin position="121"/>
        <end position="155"/>
    </location>
</feature>
<accession>A0A915N2P8</accession>
<evidence type="ECO:0000256" key="4">
    <source>
        <dbReference type="ARBA" id="ARBA00022692"/>
    </source>
</evidence>
<evidence type="ECO:0000256" key="5">
    <source>
        <dbReference type="ARBA" id="ARBA00022729"/>
    </source>
</evidence>
<dbReference type="InterPro" id="IPR051962">
    <property type="entry name" value="Cuticlin"/>
</dbReference>
<evidence type="ECO:0000256" key="9">
    <source>
        <dbReference type="SAM" id="Phobius"/>
    </source>
</evidence>
<comment type="subcellular location">
    <subcellularLocation>
        <location evidence="1">Cell membrane</location>
        <topology evidence="1">Single-pass type I membrane protein</topology>
    </subcellularLocation>
</comment>
<keyword evidence="5" id="KW-0732">Signal</keyword>
<organism evidence="11 12">
    <name type="scientific">Meloidogyne javanica</name>
    <name type="common">Root-knot nematode worm</name>
    <dbReference type="NCBI Taxonomy" id="6303"/>
    <lineage>
        <taxon>Eukaryota</taxon>
        <taxon>Metazoa</taxon>
        <taxon>Ecdysozoa</taxon>
        <taxon>Nematoda</taxon>
        <taxon>Chromadorea</taxon>
        <taxon>Rhabditida</taxon>
        <taxon>Tylenchina</taxon>
        <taxon>Tylenchomorpha</taxon>
        <taxon>Tylenchoidea</taxon>
        <taxon>Meloidogynidae</taxon>
        <taxon>Meloidogyninae</taxon>
        <taxon>Meloidogyne</taxon>
        <taxon>Meloidogyne incognita group</taxon>
    </lineage>
</organism>
<dbReference type="Pfam" id="PF25301">
    <property type="entry name" value="CUT_C"/>
    <property type="match status" value="1"/>
</dbReference>
<proteinExistence type="predicted"/>
<evidence type="ECO:0000313" key="12">
    <source>
        <dbReference type="WBParaSite" id="scaffold6593_cov192.g11041"/>
    </source>
</evidence>
<dbReference type="WBParaSite" id="scaffold6593_cov192.g11041">
    <property type="protein sequence ID" value="scaffold6593_cov192.g11041"/>
    <property type="gene ID" value="scaffold6593_cov192.g11041"/>
</dbReference>
<keyword evidence="2" id="KW-0193">Cuticle</keyword>
<feature type="compositionally biased region" description="Basic and acidic residues" evidence="8">
    <location>
        <begin position="121"/>
        <end position="140"/>
    </location>
</feature>
<dbReference type="Proteomes" id="UP000887561">
    <property type="component" value="Unplaced"/>
</dbReference>
<evidence type="ECO:0000256" key="7">
    <source>
        <dbReference type="ARBA" id="ARBA00023136"/>
    </source>
</evidence>
<dbReference type="InterPro" id="IPR057475">
    <property type="entry name" value="CUT_C"/>
</dbReference>
<dbReference type="PANTHER" id="PTHR22907">
    <property type="entry name" value="GH04558P"/>
    <property type="match status" value="1"/>
</dbReference>
<evidence type="ECO:0000256" key="1">
    <source>
        <dbReference type="ARBA" id="ARBA00004251"/>
    </source>
</evidence>
<dbReference type="AlphaFoldDB" id="A0A915N2P8"/>
<evidence type="ECO:0000259" key="10">
    <source>
        <dbReference type="SMART" id="SM00241"/>
    </source>
</evidence>
<sequence length="586" mass="65929">MHGSGYFATGKAITAIMNIENTKMVYAVHIEDLLWNGILAERADVARFEGGNDHFLEGTLEEKEKCEDGKPIIFCLYQMALSRSPQINCEKDFVQFKVKTKKPFIGRVYVKGEFDNPKCLKRSTSNEEKNINSKTIKEENSPVGDKATEEELEDDYNEETLQQILKELQKRKQHQNSLNSPQFPIPSNFPSASSAEQLKRWRSFLTGKPGLDGQFFRRYGSKLSPDVNGECPLICPPCEDPFPPPNKQKIGETSNNQKLVLLKKRRSLLKEENVENKNYAELWVPIGECNTRRDRIADPPGTRLTFTVVEPERTLSAQIDVSPPPVISLNNQMQPPQCSYKIHGQKTTEQVQNVQVGEPLEHEWVCQRNGVDREQQQLNDLYGLLVHDCFVDDGKDRRALVLDGRGVSSSDNSIGCCKCQSNIVEFSIVPLILKEGFRGFRKTGRTIFVSCSAACSITVCLKDSGRCDGITPPECSPPIASDSVDNTKRDKRGIKSDEWELHSPLITVFDPVDRDNEDNDFNQKEALPFSLNKAKLSQPQPTQQPPEFCLSIISLCALVSISTFLLTIISGSILIILLFRDPTIDK</sequence>
<keyword evidence="3" id="KW-1003">Cell membrane</keyword>
<evidence type="ECO:0000256" key="3">
    <source>
        <dbReference type="ARBA" id="ARBA00022475"/>
    </source>
</evidence>
<feature type="domain" description="ZP" evidence="10">
    <location>
        <begin position="88"/>
        <end position="478"/>
    </location>
</feature>
<dbReference type="InterPro" id="IPR001507">
    <property type="entry name" value="ZP_dom"/>
</dbReference>
<name>A0A915N2P8_MELJA</name>
<evidence type="ECO:0000256" key="8">
    <source>
        <dbReference type="SAM" id="MobiDB-lite"/>
    </source>
</evidence>
<evidence type="ECO:0000256" key="2">
    <source>
        <dbReference type="ARBA" id="ARBA00022460"/>
    </source>
</evidence>
<reference evidence="12" key="1">
    <citation type="submission" date="2022-11" db="UniProtKB">
        <authorList>
            <consortium name="WormBaseParasite"/>
        </authorList>
    </citation>
    <scope>IDENTIFICATION</scope>
</reference>
<dbReference type="GO" id="GO:0005886">
    <property type="term" value="C:plasma membrane"/>
    <property type="evidence" value="ECO:0007669"/>
    <property type="project" value="UniProtKB-SubCell"/>
</dbReference>
<keyword evidence="11" id="KW-1185">Reference proteome</keyword>
<keyword evidence="6 9" id="KW-1133">Transmembrane helix</keyword>
<feature type="transmembrane region" description="Helical" evidence="9">
    <location>
        <begin position="552"/>
        <end position="579"/>
    </location>
</feature>
<dbReference type="Pfam" id="PF25057">
    <property type="entry name" value="CUT_N"/>
    <property type="match status" value="1"/>
</dbReference>